<comment type="caution">
    <text evidence="3">The sequence shown here is derived from an EMBL/GenBank/DDBJ whole genome shotgun (WGS) entry which is preliminary data.</text>
</comment>
<dbReference type="PROSITE" id="PS50003">
    <property type="entry name" value="PH_DOMAIN"/>
    <property type="match status" value="1"/>
</dbReference>
<gene>
    <name evidence="3" type="ORF">B0A49_09993</name>
</gene>
<feature type="compositionally biased region" description="Basic and acidic residues" evidence="1">
    <location>
        <begin position="23"/>
        <end position="36"/>
    </location>
</feature>
<feature type="domain" description="PH" evidence="2">
    <location>
        <begin position="245"/>
        <end position="344"/>
    </location>
</feature>
<dbReference type="Gene3D" id="2.30.29.30">
    <property type="entry name" value="Pleckstrin-homology domain (PH domain)/Phosphotyrosine-binding domain (PTB)"/>
    <property type="match status" value="2"/>
</dbReference>
<reference evidence="3 4" key="1">
    <citation type="submission" date="2017-03" db="EMBL/GenBank/DDBJ databases">
        <title>Genomes of endolithic fungi from Antarctica.</title>
        <authorList>
            <person name="Coleine C."/>
            <person name="Masonjones S."/>
            <person name="Stajich J.E."/>
        </authorList>
    </citation>
    <scope>NUCLEOTIDE SEQUENCE [LARGE SCALE GENOMIC DNA]</scope>
    <source>
        <strain evidence="3 4">CCFEE 5187</strain>
    </source>
</reference>
<feature type="non-terminal residue" evidence="3">
    <location>
        <position position="950"/>
    </location>
</feature>
<feature type="compositionally biased region" description="Basic residues" evidence="1">
    <location>
        <begin position="132"/>
        <end position="142"/>
    </location>
</feature>
<dbReference type="InterPro" id="IPR001849">
    <property type="entry name" value="PH_domain"/>
</dbReference>
<dbReference type="Proteomes" id="UP000308768">
    <property type="component" value="Unassembled WGS sequence"/>
</dbReference>
<dbReference type="EMBL" id="NAJN01001742">
    <property type="protein sequence ID" value="TKA61425.1"/>
    <property type="molecule type" value="Genomic_DNA"/>
</dbReference>
<evidence type="ECO:0000256" key="1">
    <source>
        <dbReference type="SAM" id="MobiDB-lite"/>
    </source>
</evidence>
<feature type="compositionally biased region" description="Basic and acidic residues" evidence="1">
    <location>
        <begin position="67"/>
        <end position="78"/>
    </location>
</feature>
<proteinExistence type="predicted"/>
<dbReference type="GO" id="GO:0008194">
    <property type="term" value="F:UDP-glycosyltransferase activity"/>
    <property type="evidence" value="ECO:0007669"/>
    <property type="project" value="TreeGrafter"/>
</dbReference>
<name>A0A4U0WIM6_9PEZI</name>
<dbReference type="GO" id="GO:0016125">
    <property type="term" value="P:sterol metabolic process"/>
    <property type="evidence" value="ECO:0007669"/>
    <property type="project" value="TreeGrafter"/>
</dbReference>
<dbReference type="InterPro" id="IPR048066">
    <property type="entry name" value="ATG26_PH_GRAM1"/>
</dbReference>
<feature type="region of interest" description="Disordered" evidence="1">
    <location>
        <begin position="419"/>
        <end position="482"/>
    </location>
</feature>
<dbReference type="CDD" id="cd13215">
    <property type="entry name" value="PH-GRAM1_AGT26"/>
    <property type="match status" value="1"/>
</dbReference>
<sequence>MPSQDVPDRGVSHKLIKKRKEPRRMSMEIPDRLKDGDDAEDDVTAPKKKGGINMNKSIFGMIIEAGKSKTEVHRRFDDGPSESEGDAGEDQDSTARKTPSSIAVTSTEEENLLRKAGSQKKGSDHKPFKSLPRLHLHTHWGKRQAPVTDPMSASQILPPKPSRSSTNPKHVGTLGYKDSIENEESVAQAGEQPEFRNLELATHEDGSDSALVVPRAKTSIGLSDTLMEIFQFDELEEVVSSEYNVVLKSGNLWKRGRQNPRYHRYWFTLRGDVLTYYENPAEPYFKRGDVDLRYGISASLAESKDKATESTGFTVTTQEQTYHFKADSAASAKEWVKQIQKVIFRSHNDGDSVKICLPIDNVIEIEESPVIDFADTVKIKIYQDETYAVDEYHFSFFSFAQDAMNVLKIMIDGNAAQARSANESPIPGPDSGFHTPTYKSRPHSISREQSLQRGSDDGTPSIRENDPSESGQSSTDRDTASATAIESVDDIHASASQILTRSDVFHAPTLKHSRSHITSVTMTTGKPQEQLQNISHSLSNDTMRTQPSARSSTEPTIHRHKLGMLNQAVNDSGEGSDLQLQKMQQSDSSSALGGLMRAGAYPLQRASGFAGFLKSRSKRMSTMLATESMGYFEKVSGMWAGGKRHYGDAEGLAPLDQVHDPDDDEDDEKHGRRFRMHFALPESEQLLATYFCYLHRVLPLYGKIYISNRTFCFRSLLYGTKTKLVVPLRDIYNVDKEKGFRFGYSGMVVVIRGHEEIFFEFGHADVRDDCAITLLQRLEGVQHIQESGLMTEGEKQDAQVAEAEHQLLQEARQDSYAEHQLQLPKSFHQTEADAPPILFDDARASIINFTPDKPLRITCLTIGSRGDVQPYIALCKGLLKEGHKPKIATHAEFEPWIRKHGIDFAPVEGDPAELMRICVENGMFTYSFLKEANAKFSGWIDELLRSGWAA</sequence>
<dbReference type="InterPro" id="IPR011993">
    <property type="entry name" value="PH-like_dom_sf"/>
</dbReference>
<dbReference type="InterPro" id="IPR004182">
    <property type="entry name" value="GRAM"/>
</dbReference>
<evidence type="ECO:0000259" key="2">
    <source>
        <dbReference type="PROSITE" id="PS50003"/>
    </source>
</evidence>
<dbReference type="InterPro" id="IPR050426">
    <property type="entry name" value="Glycosyltransferase_28"/>
</dbReference>
<dbReference type="Pfam" id="PF02893">
    <property type="entry name" value="GRAM"/>
    <property type="match status" value="1"/>
</dbReference>
<feature type="region of interest" description="Disordered" evidence="1">
    <location>
        <begin position="1"/>
        <end position="53"/>
    </location>
</feature>
<dbReference type="CDD" id="cd13216">
    <property type="entry name" value="PH-GRAM2_AGT26"/>
    <property type="match status" value="1"/>
</dbReference>
<accession>A0A4U0WIM6</accession>
<feature type="compositionally biased region" description="Polar residues" evidence="1">
    <location>
        <begin position="468"/>
        <end position="482"/>
    </location>
</feature>
<feature type="compositionally biased region" description="Basic and acidic residues" evidence="1">
    <location>
        <begin position="1"/>
        <end position="11"/>
    </location>
</feature>
<dbReference type="Pfam" id="PF03033">
    <property type="entry name" value="Glyco_transf_28"/>
    <property type="match status" value="1"/>
</dbReference>
<dbReference type="SMART" id="SM00233">
    <property type="entry name" value="PH"/>
    <property type="match status" value="1"/>
</dbReference>
<protein>
    <recommendedName>
        <fullName evidence="2">PH domain-containing protein</fullName>
    </recommendedName>
</protein>
<dbReference type="InterPro" id="IPR004276">
    <property type="entry name" value="GlycoTrans_28_N"/>
</dbReference>
<keyword evidence="4" id="KW-1185">Reference proteome</keyword>
<feature type="region of interest" description="Disordered" evidence="1">
    <location>
        <begin position="650"/>
        <end position="669"/>
    </location>
</feature>
<evidence type="ECO:0000313" key="3">
    <source>
        <dbReference type="EMBL" id="TKA61425.1"/>
    </source>
</evidence>
<dbReference type="Pfam" id="PF00169">
    <property type="entry name" value="PH"/>
    <property type="match status" value="1"/>
</dbReference>
<dbReference type="OrthoDB" id="10261837at2759"/>
<dbReference type="Gene3D" id="3.40.50.2000">
    <property type="entry name" value="Glycogen Phosphorylase B"/>
    <property type="match status" value="1"/>
</dbReference>
<dbReference type="FunFam" id="2.30.29.30:FF:000303">
    <property type="entry name" value="Sterol 3-beta-glucosyltransferase"/>
    <property type="match status" value="1"/>
</dbReference>
<feature type="compositionally biased region" description="Acidic residues" evidence="1">
    <location>
        <begin position="79"/>
        <end position="92"/>
    </location>
</feature>
<feature type="compositionally biased region" description="Polar residues" evidence="1">
    <location>
        <begin position="96"/>
        <end position="106"/>
    </location>
</feature>
<dbReference type="SUPFAM" id="SSF50729">
    <property type="entry name" value="PH domain-like"/>
    <property type="match status" value="1"/>
</dbReference>
<dbReference type="SMART" id="SM00568">
    <property type="entry name" value="GRAM"/>
    <property type="match status" value="1"/>
</dbReference>
<dbReference type="SUPFAM" id="SSF53756">
    <property type="entry name" value="UDP-Glycosyltransferase/glycogen phosphorylase"/>
    <property type="match status" value="1"/>
</dbReference>
<feature type="region of interest" description="Disordered" evidence="1">
    <location>
        <begin position="67"/>
        <end position="179"/>
    </location>
</feature>
<dbReference type="STRING" id="331657.A0A4U0WIM6"/>
<dbReference type="InterPro" id="IPR048065">
    <property type="entry name" value="ATG26_PH_GRAM2"/>
</dbReference>
<evidence type="ECO:0000313" key="4">
    <source>
        <dbReference type="Proteomes" id="UP000308768"/>
    </source>
</evidence>
<dbReference type="PANTHER" id="PTHR48050">
    <property type="entry name" value="STEROL 3-BETA-GLUCOSYLTRANSFERASE"/>
    <property type="match status" value="1"/>
</dbReference>
<feature type="compositionally biased region" description="Basic residues" evidence="1">
    <location>
        <begin position="12"/>
        <end position="22"/>
    </location>
</feature>
<dbReference type="GO" id="GO:0005975">
    <property type="term" value="P:carbohydrate metabolic process"/>
    <property type="evidence" value="ECO:0007669"/>
    <property type="project" value="InterPro"/>
</dbReference>
<dbReference type="GO" id="GO:0016758">
    <property type="term" value="F:hexosyltransferase activity"/>
    <property type="evidence" value="ECO:0007669"/>
    <property type="project" value="InterPro"/>
</dbReference>
<dbReference type="PANTHER" id="PTHR48050:SF25">
    <property type="entry name" value="STEROL 3-BETA-GLUCOSYLTRANSFERASE"/>
    <property type="match status" value="1"/>
</dbReference>
<dbReference type="AlphaFoldDB" id="A0A4U0WIM6"/>
<organism evidence="3 4">
    <name type="scientific">Cryomyces minteri</name>
    <dbReference type="NCBI Taxonomy" id="331657"/>
    <lineage>
        <taxon>Eukaryota</taxon>
        <taxon>Fungi</taxon>
        <taxon>Dikarya</taxon>
        <taxon>Ascomycota</taxon>
        <taxon>Pezizomycotina</taxon>
        <taxon>Dothideomycetes</taxon>
        <taxon>Dothideomycetes incertae sedis</taxon>
        <taxon>Cryomyces</taxon>
    </lineage>
</organism>